<dbReference type="InterPro" id="IPR036770">
    <property type="entry name" value="Ankyrin_rpt-contain_sf"/>
</dbReference>
<dbReference type="EMBL" id="OX465086">
    <property type="protein sequence ID" value="CAI9265089.1"/>
    <property type="molecule type" value="Genomic_DNA"/>
</dbReference>
<dbReference type="PANTHER" id="PTHR24121">
    <property type="entry name" value="NO MECHANORECEPTOR POTENTIAL C, ISOFORM D-RELATED"/>
    <property type="match status" value="1"/>
</dbReference>
<accession>A0AA35VAL2</accession>
<dbReference type="Pfam" id="PF12796">
    <property type="entry name" value="Ank_2"/>
    <property type="match status" value="1"/>
</dbReference>
<dbReference type="Gene3D" id="1.25.40.20">
    <property type="entry name" value="Ankyrin repeat-containing domain"/>
    <property type="match status" value="1"/>
</dbReference>
<dbReference type="InterPro" id="IPR002110">
    <property type="entry name" value="Ankyrin_rpt"/>
</dbReference>
<protein>
    <recommendedName>
        <fullName evidence="3">Ankyrin repeat-containing protein</fullName>
    </recommendedName>
</protein>
<gene>
    <name evidence="1" type="ORF">LSALG_LOCUS5711</name>
</gene>
<organism evidence="1 2">
    <name type="scientific">Lactuca saligna</name>
    <name type="common">Willowleaf lettuce</name>
    <dbReference type="NCBI Taxonomy" id="75948"/>
    <lineage>
        <taxon>Eukaryota</taxon>
        <taxon>Viridiplantae</taxon>
        <taxon>Streptophyta</taxon>
        <taxon>Embryophyta</taxon>
        <taxon>Tracheophyta</taxon>
        <taxon>Spermatophyta</taxon>
        <taxon>Magnoliopsida</taxon>
        <taxon>eudicotyledons</taxon>
        <taxon>Gunneridae</taxon>
        <taxon>Pentapetalae</taxon>
        <taxon>asterids</taxon>
        <taxon>campanulids</taxon>
        <taxon>Asterales</taxon>
        <taxon>Asteraceae</taxon>
        <taxon>Cichorioideae</taxon>
        <taxon>Cichorieae</taxon>
        <taxon>Lactucinae</taxon>
        <taxon>Lactuca</taxon>
    </lineage>
</organism>
<dbReference type="Proteomes" id="UP001177003">
    <property type="component" value="Chromosome 0"/>
</dbReference>
<evidence type="ECO:0000313" key="2">
    <source>
        <dbReference type="Proteomes" id="UP001177003"/>
    </source>
</evidence>
<proteinExistence type="predicted"/>
<reference evidence="1" key="1">
    <citation type="submission" date="2023-04" db="EMBL/GenBank/DDBJ databases">
        <authorList>
            <person name="Vijverberg K."/>
            <person name="Xiong W."/>
            <person name="Schranz E."/>
        </authorList>
    </citation>
    <scope>NUCLEOTIDE SEQUENCE</scope>
</reference>
<evidence type="ECO:0000313" key="1">
    <source>
        <dbReference type="EMBL" id="CAI9265089.1"/>
    </source>
</evidence>
<sequence length="378" mass="42250">MAVAGGNTRAGYGEEGLWLCGKNPDKSDECFQFIVDELDKLREVSTKQPERYMQRSLPPLSVNISDQMQQQHNQIAIPIGPPPPLPLNLPCGQLIEGTREDYIKFCVPLFEALMKGDWIAAKAIFDIKPGLVRFAVTKNFDTPLHIAAAAESTRSSKEFVENLVKLMEKKDMELQNKSYNTAFSLAAMVGNVETTKIILEKNKAVLEIPGSQGMMPLYVAAVSGNYDMVTCLYDISKKMSGDFWTNEMRGWVLKKCVEGDLYEVAGKIVNDCTQLTSNKKLLSDVLLVLAQKTDAFREKEPNHILRIIESIVRSFLIFSRFYRFQHLSSQVLCVIHSLAIMSRAAAWSSLLGGAKTMGLTDMCQEPPPGLPCKYHKDN</sequence>
<name>A0AA35VAL2_LACSI</name>
<evidence type="ECO:0008006" key="3">
    <source>
        <dbReference type="Google" id="ProtNLM"/>
    </source>
</evidence>
<dbReference type="PANTHER" id="PTHR24121:SF16">
    <property type="entry name" value="NON-SPECIFIC SERINE_THREONINE PROTEIN KINASE"/>
    <property type="match status" value="1"/>
</dbReference>
<dbReference type="SUPFAM" id="SSF48403">
    <property type="entry name" value="Ankyrin repeat"/>
    <property type="match status" value="1"/>
</dbReference>
<keyword evidence="2" id="KW-1185">Reference proteome</keyword>
<dbReference type="SMART" id="SM00248">
    <property type="entry name" value="ANK"/>
    <property type="match status" value="3"/>
</dbReference>
<dbReference type="AlphaFoldDB" id="A0AA35VAL2"/>